<name>A0A0F9B419_9ZZZZ</name>
<sequence length="416" mass="43592">FNNVYNPLAANGNYHHLSPPPDWAPNDLSGEISADPLYVDPANGVFELGQGSPAIDAASEFDAPLTDFYDRPRFDDRSVDNTGGGFIPFVDIGALERGGLPRAVKHSPDGAVAEMVHAIRFTFRGAMDTASFDLGDVLSLTGPAGAIPATGFEWVNRYQLDVSFPLQASVGDYEMVIGPNILDAGGNAMDVDGDGALGEPTDDQYTATFTIVAPMLLSHSPDGFTGGPIEAVRFVFDRAMNPASFSVADDVAGFTGPDGEIAPTGWSWPDARTLEVTFAPQTTLGPYEMVLGPNLLDLGGNPIDQDGDQVYGEVPDDQYLGAFTVADILFVSGTVDADTTWRGVIVVEDNVTVQGGATLTVAPGTIVKFGILKALTVQAGGSLSALGTLAQPIHFTSVRDDTLGGDMGDDGDRTAP</sequence>
<reference evidence="1" key="1">
    <citation type="journal article" date="2015" name="Nature">
        <title>Complex archaea that bridge the gap between prokaryotes and eukaryotes.</title>
        <authorList>
            <person name="Spang A."/>
            <person name="Saw J.H."/>
            <person name="Jorgensen S.L."/>
            <person name="Zaremba-Niedzwiedzka K."/>
            <person name="Martijn J."/>
            <person name="Lind A.E."/>
            <person name="van Eijk R."/>
            <person name="Schleper C."/>
            <person name="Guy L."/>
            <person name="Ettema T.J."/>
        </authorList>
    </citation>
    <scope>NUCLEOTIDE SEQUENCE</scope>
</reference>
<dbReference type="AlphaFoldDB" id="A0A0F9B419"/>
<dbReference type="EMBL" id="LAZR01051348">
    <property type="protein sequence ID" value="KKK85354.1"/>
    <property type="molecule type" value="Genomic_DNA"/>
</dbReference>
<evidence type="ECO:0008006" key="2">
    <source>
        <dbReference type="Google" id="ProtNLM"/>
    </source>
</evidence>
<comment type="caution">
    <text evidence="1">The sequence shown here is derived from an EMBL/GenBank/DDBJ whole genome shotgun (WGS) entry which is preliminary data.</text>
</comment>
<feature type="non-terminal residue" evidence="1">
    <location>
        <position position="416"/>
    </location>
</feature>
<protein>
    <recommendedName>
        <fullName evidence="2">SbsA Ig-like domain-containing protein</fullName>
    </recommendedName>
</protein>
<organism evidence="1">
    <name type="scientific">marine sediment metagenome</name>
    <dbReference type="NCBI Taxonomy" id="412755"/>
    <lineage>
        <taxon>unclassified sequences</taxon>
        <taxon>metagenomes</taxon>
        <taxon>ecological metagenomes</taxon>
    </lineage>
</organism>
<accession>A0A0F9B419</accession>
<proteinExistence type="predicted"/>
<feature type="non-terminal residue" evidence="1">
    <location>
        <position position="1"/>
    </location>
</feature>
<gene>
    <name evidence="1" type="ORF">LCGC14_2774140</name>
</gene>
<evidence type="ECO:0000313" key="1">
    <source>
        <dbReference type="EMBL" id="KKK85354.1"/>
    </source>
</evidence>